<evidence type="ECO:0000313" key="5">
    <source>
        <dbReference type="EMBL" id="NDL56527.1"/>
    </source>
</evidence>
<dbReference type="RefSeq" id="WP_162449095.1">
    <property type="nucleotide sequence ID" value="NZ_WLZY01000001.1"/>
</dbReference>
<dbReference type="PANTHER" id="PTHR48080">
    <property type="entry name" value="D-GALACTONATE DEHYDRATASE-RELATED"/>
    <property type="match status" value="1"/>
</dbReference>
<dbReference type="Pfam" id="PF13378">
    <property type="entry name" value="MR_MLE_C"/>
    <property type="match status" value="1"/>
</dbReference>
<dbReference type="Proteomes" id="UP000460435">
    <property type="component" value="Unassembled WGS sequence"/>
</dbReference>
<keyword evidence="6" id="KW-1185">Reference proteome</keyword>
<comment type="caution">
    <text evidence="5">The sequence shown here is derived from an EMBL/GenBank/DDBJ whole genome shotgun (WGS) entry which is preliminary data.</text>
</comment>
<evidence type="ECO:0000259" key="4">
    <source>
        <dbReference type="SMART" id="SM00922"/>
    </source>
</evidence>
<evidence type="ECO:0000256" key="2">
    <source>
        <dbReference type="ARBA" id="ARBA00005183"/>
    </source>
</evidence>
<dbReference type="Gene3D" id="3.30.390.10">
    <property type="entry name" value="Enolase-like, N-terminal domain"/>
    <property type="match status" value="1"/>
</dbReference>
<evidence type="ECO:0000256" key="1">
    <source>
        <dbReference type="ARBA" id="ARBA00001426"/>
    </source>
</evidence>
<evidence type="ECO:0000313" key="6">
    <source>
        <dbReference type="Proteomes" id="UP000460435"/>
    </source>
</evidence>
<organism evidence="5 6">
    <name type="scientific">Phytoactinopolyspora mesophila</name>
    <dbReference type="NCBI Taxonomy" id="2650750"/>
    <lineage>
        <taxon>Bacteria</taxon>
        <taxon>Bacillati</taxon>
        <taxon>Actinomycetota</taxon>
        <taxon>Actinomycetes</taxon>
        <taxon>Jiangellales</taxon>
        <taxon>Jiangellaceae</taxon>
        <taxon>Phytoactinopolyspora</taxon>
    </lineage>
</organism>
<comment type="catalytic activity">
    <reaction evidence="1">
        <text>D-glucarate = 5-dehydro-4-deoxy-D-glucarate + H2O</text>
        <dbReference type="Rhea" id="RHEA:14573"/>
        <dbReference type="ChEBI" id="CHEBI:15377"/>
        <dbReference type="ChEBI" id="CHEBI:30612"/>
        <dbReference type="ChEBI" id="CHEBI:42819"/>
        <dbReference type="EC" id="4.2.1.40"/>
    </reaction>
</comment>
<dbReference type="InterPro" id="IPR029017">
    <property type="entry name" value="Enolase-like_N"/>
</dbReference>
<proteinExistence type="predicted"/>
<dbReference type="EMBL" id="WLZY01000001">
    <property type="protein sequence ID" value="NDL56527.1"/>
    <property type="molecule type" value="Genomic_DNA"/>
</dbReference>
<dbReference type="SUPFAM" id="SSF54826">
    <property type="entry name" value="Enolase N-terminal domain-like"/>
    <property type="match status" value="1"/>
</dbReference>
<dbReference type="InterPro" id="IPR013342">
    <property type="entry name" value="Mandelate_racemase_C"/>
</dbReference>
<comment type="pathway">
    <text evidence="2">Carbohydrate acid metabolism; D-glucarate degradation; 2,5-dioxopentanoate from D-glucarate: step 1/2.</text>
</comment>
<reference evidence="5 6" key="1">
    <citation type="submission" date="2019-11" db="EMBL/GenBank/DDBJ databases">
        <authorList>
            <person name="Li X.-J."/>
            <person name="Feng X.-M."/>
        </authorList>
    </citation>
    <scope>NUCLEOTIDE SEQUENCE [LARGE SCALE GENOMIC DNA]</scope>
    <source>
        <strain evidence="5 6">XMNu-373</strain>
    </source>
</reference>
<dbReference type="Gene3D" id="3.20.20.120">
    <property type="entry name" value="Enolase-like C-terminal domain"/>
    <property type="match status" value="1"/>
</dbReference>
<dbReference type="InterPro" id="IPR034593">
    <property type="entry name" value="DgoD-like"/>
</dbReference>
<protein>
    <recommendedName>
        <fullName evidence="3">glucarate dehydratase</fullName>
        <ecNumber evidence="3">4.2.1.40</ecNumber>
    </recommendedName>
</protein>
<dbReference type="GO" id="GO:0008872">
    <property type="term" value="F:glucarate dehydratase activity"/>
    <property type="evidence" value="ECO:0007669"/>
    <property type="project" value="UniProtKB-EC"/>
</dbReference>
<sequence>MIIRDLVITPIAFRDPPLLNADGVHEPLALRTVVRLVVDGGLIGLGEGSGGRRMLGLLESVRTAVIGRSVFDTSAIEQAVSEALGGDAGPVSRRDRRTVFSPIEVACLDAQGHLMERPVVELLGGRVRDAVPYSAYLFYKWAAHPDPTTGKPGVADEWGEALDPDGIVKQAHLLIERYGFGSIKLKAGVFPPDQEIAAVRALAEAFPEHPLRIDPNGAWTHETAVRVARELGPALEYFEDPVLTIPGMSAVAAEIDLPLATNMCVVAFEHIPEAVRTDAVQIVLSDHHYWGGLRRTRELGAICETFGIGVSMHSNSHLGISLAAMTHVAAATPALAYACDTHYPWNRGDDVVRPGGLEIVDGSITVPHAPGLGVELDETALERQHQVFLDSGRAERDDTGYMRRFQPDYDPILPRF</sequence>
<dbReference type="SFLD" id="SFLDS00001">
    <property type="entry name" value="Enolase"/>
    <property type="match status" value="1"/>
</dbReference>
<dbReference type="SMART" id="SM00922">
    <property type="entry name" value="MR_MLE"/>
    <property type="match status" value="1"/>
</dbReference>
<gene>
    <name evidence="5" type="ORF">F7O44_05510</name>
</gene>
<dbReference type="EC" id="4.2.1.40" evidence="3"/>
<dbReference type="AlphaFoldDB" id="A0A7K3M0H0"/>
<evidence type="ECO:0000256" key="3">
    <source>
        <dbReference type="ARBA" id="ARBA00011973"/>
    </source>
</evidence>
<dbReference type="PANTHER" id="PTHR48080:SF4">
    <property type="entry name" value="GLUCARATE DEHYDRATASE"/>
    <property type="match status" value="1"/>
</dbReference>
<accession>A0A7K3M0H0</accession>
<dbReference type="SFLD" id="SFLDG00055">
    <property type="entry name" value="glucarate_dehydratase"/>
    <property type="match status" value="1"/>
</dbReference>
<feature type="domain" description="Mandelate racemase/muconate lactonizing enzyme C-terminal" evidence="4">
    <location>
        <begin position="164"/>
        <end position="258"/>
    </location>
</feature>
<dbReference type="InterPro" id="IPR029065">
    <property type="entry name" value="Enolase_C-like"/>
</dbReference>
<dbReference type="SUPFAM" id="SSF51604">
    <property type="entry name" value="Enolase C-terminal domain-like"/>
    <property type="match status" value="1"/>
</dbReference>
<dbReference type="InterPro" id="IPR036849">
    <property type="entry name" value="Enolase-like_C_sf"/>
</dbReference>
<name>A0A7K3M0H0_9ACTN</name>